<accession>A0AAE8XFT1</accession>
<name>A0AAE8XFT1_9CAUD</name>
<protein>
    <submittedName>
        <fullName evidence="1">Uncharacterized protein</fullName>
    </submittedName>
</protein>
<dbReference type="Proteomes" id="UP000828026">
    <property type="component" value="Segment"/>
</dbReference>
<organism evidence="1 2">
    <name type="scientific">Vibrio phage BUCT194</name>
    <dbReference type="NCBI Taxonomy" id="2859072"/>
    <lineage>
        <taxon>Viruses</taxon>
        <taxon>Duplodnaviria</taxon>
        <taxon>Heunggongvirae</taxon>
        <taxon>Uroviricota</taxon>
        <taxon>Caudoviricetes</taxon>
        <taxon>Schitoviridae</taxon>
        <taxon>Varunavirus</taxon>
        <taxon>Varunavirus BUCT194</taxon>
    </lineage>
</organism>
<proteinExistence type="predicted"/>
<keyword evidence="2" id="KW-1185">Reference proteome</keyword>
<dbReference type="RefSeq" id="YP_010657583.1">
    <property type="nucleotide sequence ID" value="NC_070848.1"/>
</dbReference>
<dbReference type="KEGG" id="vg:77933502"/>
<dbReference type="GeneID" id="77933502"/>
<evidence type="ECO:0000313" key="2">
    <source>
        <dbReference type="Proteomes" id="UP000828026"/>
    </source>
</evidence>
<reference evidence="1 2" key="1">
    <citation type="submission" date="2021-06" db="EMBL/GenBank/DDBJ databases">
        <authorList>
            <person name="Chen R."/>
            <person name="Qin H."/>
            <person name="He S."/>
            <person name="Han P."/>
            <person name="Xu F."/>
            <person name="Sun H."/>
            <person name="Fan H."/>
            <person name="Tong Y."/>
        </authorList>
    </citation>
    <scope>NUCLEOTIDE SEQUENCE [LARGE SCALE GENOMIC DNA]</scope>
</reference>
<dbReference type="EMBL" id="MZ447858">
    <property type="protein sequence ID" value="UAW01148.1"/>
    <property type="molecule type" value="Genomic_DNA"/>
</dbReference>
<evidence type="ECO:0000313" key="1">
    <source>
        <dbReference type="EMBL" id="UAW01148.1"/>
    </source>
</evidence>
<sequence>MQSQIIGSNVKGITYELVTVDGYKFIYTYTENDGQQILAHVAKLD</sequence>